<dbReference type="EMBL" id="LVJZ01000003">
    <property type="protein sequence ID" value="ODB97552.1"/>
    <property type="molecule type" value="Genomic_DNA"/>
</dbReference>
<organism evidence="1 2">
    <name type="scientific">Candidatus Thiodiazotropha endoloripes</name>
    <dbReference type="NCBI Taxonomy" id="1818881"/>
    <lineage>
        <taxon>Bacteria</taxon>
        <taxon>Pseudomonadati</taxon>
        <taxon>Pseudomonadota</taxon>
        <taxon>Gammaproteobacteria</taxon>
        <taxon>Chromatiales</taxon>
        <taxon>Sedimenticolaceae</taxon>
        <taxon>Candidatus Thiodiazotropha</taxon>
    </lineage>
</organism>
<dbReference type="AlphaFoldDB" id="A0A1E2USK2"/>
<name>A0A1E2USK2_9GAMM</name>
<keyword evidence="2" id="KW-1185">Reference proteome</keyword>
<sequence length="166" mass="19591">MNEKKAPVVTALSETMKNPRPLTTEERNKLLSEWADRTLNELLGYSLIIPGFKEKLYSSVIDHFSTDDDLTFQMLKKIQGLRKGKRGRREKWNYSRYYHLLMVYSICTKQEMDRDDLLKKLAKMEGVYLYDGDKAIENTKEIERRITLARKRISKKKIEEALSRVP</sequence>
<evidence type="ECO:0000313" key="1">
    <source>
        <dbReference type="EMBL" id="ODB97552.1"/>
    </source>
</evidence>
<dbReference type="RefSeq" id="WP_069014338.1">
    <property type="nucleotide sequence ID" value="NZ_LVJW01000003.1"/>
</dbReference>
<reference evidence="1 2" key="1">
    <citation type="submission" date="2016-03" db="EMBL/GenBank/DDBJ databases">
        <title>Chemosynthetic sulphur-oxidizing symbionts of marine invertebrate animals are capable of nitrogen fixation.</title>
        <authorList>
            <person name="Petersen J.M."/>
            <person name="Kemper A."/>
            <person name="Gruber-Vodicka H."/>
            <person name="Cardini U."/>
            <person name="Geest Mvander."/>
            <person name="Kleiner M."/>
            <person name="Bulgheresi S."/>
            <person name="Fussmann M."/>
            <person name="Herbold C."/>
            <person name="Seah B.K.B."/>
            <person name="Antony C.Paul."/>
            <person name="Liu D."/>
            <person name="Belitz A."/>
            <person name="Weber M."/>
        </authorList>
    </citation>
    <scope>NUCLEOTIDE SEQUENCE [LARGE SCALE GENOMIC DNA]</scope>
    <source>
        <strain evidence="1">G_D</strain>
    </source>
</reference>
<gene>
    <name evidence="1" type="ORF">A3196_12780</name>
</gene>
<comment type="caution">
    <text evidence="1">The sequence shown here is derived from an EMBL/GenBank/DDBJ whole genome shotgun (WGS) entry which is preliminary data.</text>
</comment>
<accession>A0A1E2USK2</accession>
<protein>
    <submittedName>
        <fullName evidence="1">Uncharacterized protein</fullName>
    </submittedName>
</protein>
<proteinExistence type="predicted"/>
<dbReference type="Proteomes" id="UP000094849">
    <property type="component" value="Unassembled WGS sequence"/>
</dbReference>
<evidence type="ECO:0000313" key="2">
    <source>
        <dbReference type="Proteomes" id="UP000094849"/>
    </source>
</evidence>
<dbReference type="STRING" id="1818881.A3196_12780"/>